<gene>
    <name evidence="11" type="ORF">HNR21_003482</name>
</gene>
<dbReference type="GO" id="GO:0046677">
    <property type="term" value="P:response to antibiotic"/>
    <property type="evidence" value="ECO:0007669"/>
    <property type="project" value="UniProtKB-KW"/>
</dbReference>
<comment type="subcellular location">
    <subcellularLocation>
        <location evidence="1">Cell membrane</location>
        <topology evidence="1">Peripheral membrane protein</topology>
        <orientation evidence="1">Cytoplasmic side</orientation>
    </subcellularLocation>
</comment>
<dbReference type="SUPFAM" id="SSF52540">
    <property type="entry name" value="P-loop containing nucleoside triphosphate hydrolases"/>
    <property type="match status" value="1"/>
</dbReference>
<dbReference type="FunFam" id="3.40.50.300:FF:000589">
    <property type="entry name" value="ABC transporter, ATP-binding subunit"/>
    <property type="match status" value="1"/>
</dbReference>
<evidence type="ECO:0000256" key="6">
    <source>
        <dbReference type="ARBA" id="ARBA00022967"/>
    </source>
</evidence>
<dbReference type="InterPro" id="IPR003593">
    <property type="entry name" value="AAA+_ATPase"/>
</dbReference>
<evidence type="ECO:0000313" key="11">
    <source>
        <dbReference type="EMBL" id="MBA9004600.1"/>
    </source>
</evidence>
<dbReference type="GO" id="GO:0005886">
    <property type="term" value="C:plasma membrane"/>
    <property type="evidence" value="ECO:0007669"/>
    <property type="project" value="UniProtKB-SubCell"/>
</dbReference>
<dbReference type="GO" id="GO:0016887">
    <property type="term" value="F:ATP hydrolysis activity"/>
    <property type="evidence" value="ECO:0007669"/>
    <property type="project" value="InterPro"/>
</dbReference>
<dbReference type="Gene3D" id="3.40.50.300">
    <property type="entry name" value="P-loop containing nucleotide triphosphate hydrolases"/>
    <property type="match status" value="1"/>
</dbReference>
<dbReference type="AlphaFoldDB" id="A0A7W3MZ70"/>
<dbReference type="InterPro" id="IPR017871">
    <property type="entry name" value="ABC_transporter-like_CS"/>
</dbReference>
<dbReference type="Proteomes" id="UP000539313">
    <property type="component" value="Unassembled WGS sequence"/>
</dbReference>
<keyword evidence="12" id="KW-1185">Reference proteome</keyword>
<protein>
    <submittedName>
        <fullName evidence="11">ABC-2 type transport system ATP-binding protein</fullName>
    </submittedName>
</protein>
<keyword evidence="2" id="KW-0813">Transport</keyword>
<evidence type="ECO:0000256" key="8">
    <source>
        <dbReference type="ARBA" id="ARBA00023251"/>
    </source>
</evidence>
<dbReference type="InterPro" id="IPR050763">
    <property type="entry name" value="ABC_transporter_ATP-binding"/>
</dbReference>
<dbReference type="GO" id="GO:0043215">
    <property type="term" value="P:daunorubicin transport"/>
    <property type="evidence" value="ECO:0007669"/>
    <property type="project" value="InterPro"/>
</dbReference>
<sequence>MADLAVRAEGVRKRYGGGTTALDGLDLAVPAGTVHGLLGPNGAGKTTCVRILATLLALDGGRAEVAGHDVTRRAAQVRHRIGLVGQHAAVDELLSGRQNLEMFARLYHLPARRARRRAAELLERFGLQDTGDKPAGAYSGGMRRRLDLAAGMIMEPAVLFLDEPTTGLDPRGRSEVWAAVRALADTGTTVLLTTQYLEEADRLADRISVIDHGRVVAEGTPDELKSRLGADRLDVVVRDPADLTAAAGLLHRLTGAQVTADADTRRLGVPAAERVAVLTEAVRALDAAGIAVEDIAIRRPTLDEVFLHLTADRTEEPA</sequence>
<dbReference type="InterPro" id="IPR003439">
    <property type="entry name" value="ABC_transporter-like_ATP-bd"/>
</dbReference>
<dbReference type="InterPro" id="IPR025302">
    <property type="entry name" value="DrrA1/2-like_C"/>
</dbReference>
<feature type="domain" description="ABC transporter" evidence="10">
    <location>
        <begin position="6"/>
        <end position="237"/>
    </location>
</feature>
<dbReference type="NCBIfam" id="TIGR01188">
    <property type="entry name" value="drrA"/>
    <property type="match status" value="1"/>
</dbReference>
<dbReference type="RefSeq" id="WP_182706012.1">
    <property type="nucleotide sequence ID" value="NZ_JACJII010000001.1"/>
</dbReference>
<keyword evidence="6" id="KW-1278">Translocase</keyword>
<dbReference type="InterPro" id="IPR027417">
    <property type="entry name" value="P-loop_NTPase"/>
</dbReference>
<evidence type="ECO:0000256" key="1">
    <source>
        <dbReference type="ARBA" id="ARBA00004413"/>
    </source>
</evidence>
<proteinExistence type="inferred from homology"/>
<evidence type="ECO:0000256" key="3">
    <source>
        <dbReference type="ARBA" id="ARBA00022475"/>
    </source>
</evidence>
<evidence type="ECO:0000256" key="7">
    <source>
        <dbReference type="ARBA" id="ARBA00023136"/>
    </source>
</evidence>
<evidence type="ECO:0000313" key="12">
    <source>
        <dbReference type="Proteomes" id="UP000539313"/>
    </source>
</evidence>
<dbReference type="GO" id="GO:1900753">
    <property type="term" value="P:doxorubicin transport"/>
    <property type="evidence" value="ECO:0007669"/>
    <property type="project" value="InterPro"/>
</dbReference>
<keyword evidence="3" id="KW-1003">Cell membrane</keyword>
<keyword evidence="7" id="KW-0472">Membrane</keyword>
<accession>A0A7W3MZ70</accession>
<comment type="similarity">
    <text evidence="9">Belongs to the ABC transporter superfamily. Drug exporter-1 (DrugE1) (TC 3.A.1.105) family.</text>
</comment>
<dbReference type="PROSITE" id="PS50893">
    <property type="entry name" value="ABC_TRANSPORTER_2"/>
    <property type="match status" value="1"/>
</dbReference>
<evidence type="ECO:0000256" key="9">
    <source>
        <dbReference type="ARBA" id="ARBA00049985"/>
    </source>
</evidence>
<dbReference type="EMBL" id="JACJII010000001">
    <property type="protein sequence ID" value="MBA9004600.1"/>
    <property type="molecule type" value="Genomic_DNA"/>
</dbReference>
<name>A0A7W3MZ70_9ACTN</name>
<dbReference type="SMART" id="SM00382">
    <property type="entry name" value="AAA"/>
    <property type="match status" value="1"/>
</dbReference>
<keyword evidence="8" id="KW-0046">Antibiotic resistance</keyword>
<reference evidence="11 12" key="1">
    <citation type="submission" date="2020-08" db="EMBL/GenBank/DDBJ databases">
        <title>Sequencing the genomes of 1000 actinobacteria strains.</title>
        <authorList>
            <person name="Klenk H.-P."/>
        </authorList>
    </citation>
    <scope>NUCLEOTIDE SEQUENCE [LARGE SCALE GENOMIC DNA]</scope>
    <source>
        <strain evidence="11 12">DSM 45823</strain>
    </source>
</reference>
<dbReference type="PROSITE" id="PS00211">
    <property type="entry name" value="ABC_TRANSPORTER_1"/>
    <property type="match status" value="1"/>
</dbReference>
<keyword evidence="4" id="KW-0547">Nucleotide-binding</keyword>
<dbReference type="PANTHER" id="PTHR42711:SF19">
    <property type="entry name" value="DOXORUBICIN RESISTANCE ATP-BINDING PROTEIN DRRA"/>
    <property type="match status" value="1"/>
</dbReference>
<dbReference type="PANTHER" id="PTHR42711">
    <property type="entry name" value="ABC TRANSPORTER ATP-BINDING PROTEIN"/>
    <property type="match status" value="1"/>
</dbReference>
<dbReference type="Pfam" id="PF13732">
    <property type="entry name" value="DrrA1-3_C"/>
    <property type="match status" value="1"/>
</dbReference>
<dbReference type="Pfam" id="PF00005">
    <property type="entry name" value="ABC_tran"/>
    <property type="match status" value="1"/>
</dbReference>
<organism evidence="11 12">
    <name type="scientific">Thermomonospora cellulosilytica</name>
    <dbReference type="NCBI Taxonomy" id="1411118"/>
    <lineage>
        <taxon>Bacteria</taxon>
        <taxon>Bacillati</taxon>
        <taxon>Actinomycetota</taxon>
        <taxon>Actinomycetes</taxon>
        <taxon>Streptosporangiales</taxon>
        <taxon>Thermomonosporaceae</taxon>
        <taxon>Thermomonospora</taxon>
    </lineage>
</organism>
<evidence type="ECO:0000256" key="5">
    <source>
        <dbReference type="ARBA" id="ARBA00022840"/>
    </source>
</evidence>
<dbReference type="GO" id="GO:0005524">
    <property type="term" value="F:ATP binding"/>
    <property type="evidence" value="ECO:0007669"/>
    <property type="project" value="UniProtKB-KW"/>
</dbReference>
<keyword evidence="5 11" id="KW-0067">ATP-binding</keyword>
<evidence type="ECO:0000256" key="4">
    <source>
        <dbReference type="ARBA" id="ARBA00022741"/>
    </source>
</evidence>
<comment type="caution">
    <text evidence="11">The sequence shown here is derived from an EMBL/GenBank/DDBJ whole genome shotgun (WGS) entry which is preliminary data.</text>
</comment>
<dbReference type="InterPro" id="IPR005894">
    <property type="entry name" value="DrrA"/>
</dbReference>
<evidence type="ECO:0000259" key="10">
    <source>
        <dbReference type="PROSITE" id="PS50893"/>
    </source>
</evidence>
<evidence type="ECO:0000256" key="2">
    <source>
        <dbReference type="ARBA" id="ARBA00022448"/>
    </source>
</evidence>